<proteinExistence type="predicted"/>
<accession>A0A379GAA2</accession>
<dbReference type="AlphaFoldDB" id="A0A379GAA2"/>
<evidence type="ECO:0000313" key="2">
    <source>
        <dbReference type="EMBL" id="SUC37960.1"/>
    </source>
</evidence>
<dbReference type="EMBL" id="UGTP01000005">
    <property type="protein sequence ID" value="SUC37960.1"/>
    <property type="molecule type" value="Genomic_DNA"/>
</dbReference>
<gene>
    <name evidence="1" type="ORF">BC673_101243</name>
    <name evidence="2" type="ORF">NCTC13043_02459</name>
</gene>
<name>A0A379GAA2_9BACT</name>
<dbReference type="OrthoDB" id="2732133at2"/>
<dbReference type="Proteomes" id="UP000254235">
    <property type="component" value="Unassembled WGS sequence"/>
</dbReference>
<evidence type="ECO:0000313" key="4">
    <source>
        <dbReference type="Proteomes" id="UP000254235"/>
    </source>
</evidence>
<evidence type="ECO:0000313" key="1">
    <source>
        <dbReference type="EMBL" id="RAS48697.1"/>
    </source>
</evidence>
<dbReference type="GeneID" id="78572055"/>
<sequence length="196" mass="22916">MEKRTLSVESYGIYVVCIETLKRFLTSKQIKSKNILKVFQDNSELYIESLKKGVWIPIVPINSIDYEILIGSDEFIKDHWNKVFTYDAFNLNVEDNNIWIGSLGSLANFKISQFKNPTLESLSYQTLDGETLYKGFRIKLEKGKYRVAISGYKKRIMPDNSTIYGYGFNFEHTDEFTSYNDPREDEQYNFNITTLN</sequence>
<evidence type="ECO:0000313" key="3">
    <source>
        <dbReference type="Proteomes" id="UP000249852"/>
    </source>
</evidence>
<keyword evidence="3" id="KW-1185">Reference proteome</keyword>
<reference evidence="1 3" key="1">
    <citation type="submission" date="2018-06" db="EMBL/GenBank/DDBJ databases">
        <title>Genomic Encyclopedia of Archaeal and Bacterial Type Strains, Phase II (KMG-II): from individual species to whole genera.</title>
        <authorList>
            <person name="Goeker M."/>
        </authorList>
    </citation>
    <scope>NUCLEOTIDE SEQUENCE [LARGE SCALE GENOMIC DNA]</scope>
    <source>
        <strain evidence="1 3">DSM 18710</strain>
    </source>
</reference>
<protein>
    <submittedName>
        <fullName evidence="2">Uncharacterized protein</fullName>
    </submittedName>
</protein>
<organism evidence="2 4">
    <name type="scientific">Prevotella pallens</name>
    <dbReference type="NCBI Taxonomy" id="60133"/>
    <lineage>
        <taxon>Bacteria</taxon>
        <taxon>Pseudomonadati</taxon>
        <taxon>Bacteroidota</taxon>
        <taxon>Bacteroidia</taxon>
        <taxon>Bacteroidales</taxon>
        <taxon>Prevotellaceae</taxon>
        <taxon>Prevotella</taxon>
    </lineage>
</organism>
<dbReference type="Proteomes" id="UP000249852">
    <property type="component" value="Unassembled WGS sequence"/>
</dbReference>
<dbReference type="EMBL" id="QLTQ01000001">
    <property type="protein sequence ID" value="RAS48697.1"/>
    <property type="molecule type" value="Genomic_DNA"/>
</dbReference>
<dbReference type="RefSeq" id="WP_112316899.1">
    <property type="nucleotide sequence ID" value="NZ_CALBEW010000049.1"/>
</dbReference>
<reference evidence="2 4" key="2">
    <citation type="submission" date="2018-06" db="EMBL/GenBank/DDBJ databases">
        <authorList>
            <consortium name="Pathogen Informatics"/>
            <person name="Doyle S."/>
        </authorList>
    </citation>
    <scope>NUCLEOTIDE SEQUENCE [LARGE SCALE GENOMIC DNA]</scope>
    <source>
        <strain evidence="2 4">NCTC13043</strain>
    </source>
</reference>